<organism evidence="1 2">
    <name type="scientific">Geodia barretti</name>
    <name type="common">Barrett's horny sponge</name>
    <dbReference type="NCBI Taxonomy" id="519541"/>
    <lineage>
        <taxon>Eukaryota</taxon>
        <taxon>Metazoa</taxon>
        <taxon>Porifera</taxon>
        <taxon>Demospongiae</taxon>
        <taxon>Heteroscleromorpha</taxon>
        <taxon>Tetractinellida</taxon>
        <taxon>Astrophorina</taxon>
        <taxon>Geodiidae</taxon>
        <taxon>Geodia</taxon>
    </lineage>
</organism>
<accession>A0AA35TMD6</accession>
<gene>
    <name evidence="1" type="ORF">GBAR_LOCUS27949</name>
</gene>
<protein>
    <submittedName>
        <fullName evidence="1">Uncharacterized protein</fullName>
    </submittedName>
</protein>
<name>A0AA35TMD6_GEOBA</name>
<dbReference type="Proteomes" id="UP001174909">
    <property type="component" value="Unassembled WGS sequence"/>
</dbReference>
<feature type="non-terminal residue" evidence="1">
    <location>
        <position position="1"/>
    </location>
</feature>
<evidence type="ECO:0000313" key="2">
    <source>
        <dbReference type="Proteomes" id="UP001174909"/>
    </source>
</evidence>
<sequence>LQSGSDSDFSYYCKALFIFIDTFIHNHENLRKSECSGVGWYCDCGFTHAEVINYSTTAKVEKSFNGCTSLYTGANLQFHLDLEQPWWFQ</sequence>
<dbReference type="EMBL" id="CASHTH010003890">
    <property type="protein sequence ID" value="CAI8050960.1"/>
    <property type="molecule type" value="Genomic_DNA"/>
</dbReference>
<proteinExistence type="predicted"/>
<reference evidence="1" key="1">
    <citation type="submission" date="2023-03" db="EMBL/GenBank/DDBJ databases">
        <authorList>
            <person name="Steffen K."/>
            <person name="Cardenas P."/>
        </authorList>
    </citation>
    <scope>NUCLEOTIDE SEQUENCE</scope>
</reference>
<dbReference type="AlphaFoldDB" id="A0AA35TMD6"/>
<evidence type="ECO:0000313" key="1">
    <source>
        <dbReference type="EMBL" id="CAI8050960.1"/>
    </source>
</evidence>
<comment type="caution">
    <text evidence="1">The sequence shown here is derived from an EMBL/GenBank/DDBJ whole genome shotgun (WGS) entry which is preliminary data.</text>
</comment>
<keyword evidence="2" id="KW-1185">Reference proteome</keyword>